<evidence type="ECO:0000313" key="2">
    <source>
        <dbReference type="Proteomes" id="UP001457282"/>
    </source>
</evidence>
<organism evidence="1 2">
    <name type="scientific">Rubus argutus</name>
    <name type="common">Southern blackberry</name>
    <dbReference type="NCBI Taxonomy" id="59490"/>
    <lineage>
        <taxon>Eukaryota</taxon>
        <taxon>Viridiplantae</taxon>
        <taxon>Streptophyta</taxon>
        <taxon>Embryophyta</taxon>
        <taxon>Tracheophyta</taxon>
        <taxon>Spermatophyta</taxon>
        <taxon>Magnoliopsida</taxon>
        <taxon>eudicotyledons</taxon>
        <taxon>Gunneridae</taxon>
        <taxon>Pentapetalae</taxon>
        <taxon>rosids</taxon>
        <taxon>fabids</taxon>
        <taxon>Rosales</taxon>
        <taxon>Rosaceae</taxon>
        <taxon>Rosoideae</taxon>
        <taxon>Rosoideae incertae sedis</taxon>
        <taxon>Rubus</taxon>
    </lineage>
</organism>
<dbReference type="AlphaFoldDB" id="A0AAW1Y6S8"/>
<dbReference type="InterPro" id="IPR001611">
    <property type="entry name" value="Leu-rich_rpt"/>
</dbReference>
<dbReference type="InterPro" id="IPR032675">
    <property type="entry name" value="LRR_dom_sf"/>
</dbReference>
<reference evidence="1 2" key="1">
    <citation type="journal article" date="2023" name="G3 (Bethesda)">
        <title>A chromosome-length genome assembly and annotation of blackberry (Rubus argutus, cv. 'Hillquist').</title>
        <authorList>
            <person name="Bruna T."/>
            <person name="Aryal R."/>
            <person name="Dudchenko O."/>
            <person name="Sargent D.J."/>
            <person name="Mead D."/>
            <person name="Buti M."/>
            <person name="Cavallini A."/>
            <person name="Hytonen T."/>
            <person name="Andres J."/>
            <person name="Pham M."/>
            <person name="Weisz D."/>
            <person name="Mascagni F."/>
            <person name="Usai G."/>
            <person name="Natali L."/>
            <person name="Bassil N."/>
            <person name="Fernandez G.E."/>
            <person name="Lomsadze A."/>
            <person name="Armour M."/>
            <person name="Olukolu B."/>
            <person name="Poorten T."/>
            <person name="Britton C."/>
            <person name="Davik J."/>
            <person name="Ashrafi H."/>
            <person name="Aiden E.L."/>
            <person name="Borodovsky M."/>
            <person name="Worthington M."/>
        </authorList>
    </citation>
    <scope>NUCLEOTIDE SEQUENCE [LARGE SCALE GENOMIC DNA]</scope>
    <source>
        <strain evidence="1">PI 553951</strain>
    </source>
</reference>
<dbReference type="SUPFAM" id="SSF52058">
    <property type="entry name" value="L domain-like"/>
    <property type="match status" value="1"/>
</dbReference>
<protein>
    <submittedName>
        <fullName evidence="1">Uncharacterized protein</fullName>
    </submittedName>
</protein>
<sequence length="121" mass="13519">MWKHDVGFGRLLGRKSLEPLPLVLPSLRAFCSLVDLDLSDHNLCEGDIIDDIGCLSSLEQLDLSGNNFITLPTAFNAFLSFGIPQEVILSSYAMGDYWDIFNNEQGILELSFHFVKNLVLV</sequence>
<keyword evidence="2" id="KW-1185">Reference proteome</keyword>
<evidence type="ECO:0000313" key="1">
    <source>
        <dbReference type="EMBL" id="KAK9943934.1"/>
    </source>
</evidence>
<dbReference type="Pfam" id="PF00560">
    <property type="entry name" value="LRR_1"/>
    <property type="match status" value="1"/>
</dbReference>
<dbReference type="Gene3D" id="3.80.10.10">
    <property type="entry name" value="Ribonuclease Inhibitor"/>
    <property type="match status" value="1"/>
</dbReference>
<dbReference type="EMBL" id="JBEDUW010000002">
    <property type="protein sequence ID" value="KAK9943934.1"/>
    <property type="molecule type" value="Genomic_DNA"/>
</dbReference>
<comment type="caution">
    <text evidence="1">The sequence shown here is derived from an EMBL/GenBank/DDBJ whole genome shotgun (WGS) entry which is preliminary data.</text>
</comment>
<accession>A0AAW1Y6S8</accession>
<gene>
    <name evidence="1" type="ORF">M0R45_009523</name>
</gene>
<dbReference type="Proteomes" id="UP001457282">
    <property type="component" value="Unassembled WGS sequence"/>
</dbReference>
<name>A0AAW1Y6S8_RUBAR</name>
<proteinExistence type="predicted"/>